<dbReference type="OMA" id="ESKHEYH"/>
<keyword evidence="2" id="KW-1185">Reference proteome</keyword>
<proteinExistence type="predicted"/>
<dbReference type="Proteomes" id="UP000314986">
    <property type="component" value="Unassembled WGS sequence"/>
</dbReference>
<dbReference type="InParanoid" id="A0A4W3I1H3"/>
<accession>A0A4W3I1H3</accession>
<dbReference type="GeneTree" id="ENSGT01030000235108"/>
<reference evidence="2" key="2">
    <citation type="journal article" date="2007" name="PLoS Biol.">
        <title>Survey sequencing and comparative analysis of the elephant shark (Callorhinchus milii) genome.</title>
        <authorList>
            <person name="Venkatesh B."/>
            <person name="Kirkness E.F."/>
            <person name="Loh Y.H."/>
            <person name="Halpern A.L."/>
            <person name="Lee A.P."/>
            <person name="Johnson J."/>
            <person name="Dandona N."/>
            <person name="Viswanathan L.D."/>
            <person name="Tay A."/>
            <person name="Venter J.C."/>
            <person name="Strausberg R.L."/>
            <person name="Brenner S."/>
        </authorList>
    </citation>
    <scope>NUCLEOTIDE SEQUENCE [LARGE SCALE GENOMIC DNA]</scope>
</reference>
<reference evidence="1" key="5">
    <citation type="submission" date="2025-09" db="UniProtKB">
        <authorList>
            <consortium name="Ensembl"/>
        </authorList>
    </citation>
    <scope>IDENTIFICATION</scope>
</reference>
<dbReference type="AlphaFoldDB" id="A0A4W3I1H3"/>
<evidence type="ECO:0000313" key="1">
    <source>
        <dbReference type="Ensembl" id="ENSCMIP00000021007.1"/>
    </source>
</evidence>
<reference evidence="1" key="4">
    <citation type="submission" date="2025-08" db="UniProtKB">
        <authorList>
            <consortium name="Ensembl"/>
        </authorList>
    </citation>
    <scope>IDENTIFICATION</scope>
</reference>
<name>A0A4W3I1H3_CALMI</name>
<reference evidence="2" key="1">
    <citation type="journal article" date="2006" name="Science">
        <title>Ancient noncoding elements conserved in the human genome.</title>
        <authorList>
            <person name="Venkatesh B."/>
            <person name="Kirkness E.F."/>
            <person name="Loh Y.H."/>
            <person name="Halpern A.L."/>
            <person name="Lee A.P."/>
            <person name="Johnson J."/>
            <person name="Dandona N."/>
            <person name="Viswanathan L.D."/>
            <person name="Tay A."/>
            <person name="Venter J.C."/>
            <person name="Strausberg R.L."/>
            <person name="Brenner S."/>
        </authorList>
    </citation>
    <scope>NUCLEOTIDE SEQUENCE [LARGE SCALE GENOMIC DNA]</scope>
</reference>
<dbReference type="STRING" id="7868.ENSCMIP00000021007"/>
<organism evidence="1 2">
    <name type="scientific">Callorhinchus milii</name>
    <name type="common">Ghost shark</name>
    <dbReference type="NCBI Taxonomy" id="7868"/>
    <lineage>
        <taxon>Eukaryota</taxon>
        <taxon>Metazoa</taxon>
        <taxon>Chordata</taxon>
        <taxon>Craniata</taxon>
        <taxon>Vertebrata</taxon>
        <taxon>Chondrichthyes</taxon>
        <taxon>Holocephali</taxon>
        <taxon>Chimaeriformes</taxon>
        <taxon>Callorhinchidae</taxon>
        <taxon>Callorhinchus</taxon>
    </lineage>
</organism>
<sequence length="89" mass="10451">MFPDPRGCFHSPVISLSLSLRSAIQRLEADVFHRVYDYLKMAREQNANETEVKKKLEMMGARPSDCFEVDQLLYFEEQLKAAESKHEYH</sequence>
<protein>
    <submittedName>
        <fullName evidence="1">Uncharacterized protein</fullName>
    </submittedName>
</protein>
<dbReference type="Ensembl" id="ENSCMIT00000021390.1">
    <property type="protein sequence ID" value="ENSCMIP00000021007.1"/>
    <property type="gene ID" value="ENSCMIG00000009646.1"/>
</dbReference>
<reference evidence="2" key="3">
    <citation type="journal article" date="2014" name="Nature">
        <title>Elephant shark genome provides unique insights into gnathostome evolution.</title>
        <authorList>
            <consortium name="International Elephant Shark Genome Sequencing Consortium"/>
            <person name="Venkatesh B."/>
            <person name="Lee A.P."/>
            <person name="Ravi V."/>
            <person name="Maurya A.K."/>
            <person name="Lian M.M."/>
            <person name="Swann J.B."/>
            <person name="Ohta Y."/>
            <person name="Flajnik M.F."/>
            <person name="Sutoh Y."/>
            <person name="Kasahara M."/>
            <person name="Hoon S."/>
            <person name="Gangu V."/>
            <person name="Roy S.W."/>
            <person name="Irimia M."/>
            <person name="Korzh V."/>
            <person name="Kondrychyn I."/>
            <person name="Lim Z.W."/>
            <person name="Tay B.H."/>
            <person name="Tohari S."/>
            <person name="Kong K.W."/>
            <person name="Ho S."/>
            <person name="Lorente-Galdos B."/>
            <person name="Quilez J."/>
            <person name="Marques-Bonet T."/>
            <person name="Raney B.J."/>
            <person name="Ingham P.W."/>
            <person name="Tay A."/>
            <person name="Hillier L.W."/>
            <person name="Minx P."/>
            <person name="Boehm T."/>
            <person name="Wilson R.K."/>
            <person name="Brenner S."/>
            <person name="Warren W.C."/>
        </authorList>
    </citation>
    <scope>NUCLEOTIDE SEQUENCE [LARGE SCALE GENOMIC DNA]</scope>
</reference>
<evidence type="ECO:0000313" key="2">
    <source>
        <dbReference type="Proteomes" id="UP000314986"/>
    </source>
</evidence>